<accession>A0A427B7R4</accession>
<comment type="caution">
    <text evidence="1">The sequence shown here is derived from an EMBL/GenBank/DDBJ whole genome shotgun (WGS) entry which is preliminary data.</text>
</comment>
<gene>
    <name evidence="1" type="ORF">B296_00003062</name>
</gene>
<dbReference type="PANTHER" id="PTHR47481:SF31">
    <property type="entry name" value="OS01G0873500 PROTEIN"/>
    <property type="match status" value="1"/>
</dbReference>
<reference evidence="1 2" key="1">
    <citation type="journal article" date="2014" name="Agronomy (Basel)">
        <title>A Draft Genome Sequence for Ensete ventricosum, the Drought-Tolerant Tree Against Hunger.</title>
        <authorList>
            <person name="Harrison J."/>
            <person name="Moore K.A."/>
            <person name="Paszkiewicz K."/>
            <person name="Jones T."/>
            <person name="Grant M."/>
            <person name="Ambacheew D."/>
            <person name="Muzemil S."/>
            <person name="Studholme D.J."/>
        </authorList>
    </citation>
    <scope>NUCLEOTIDE SEQUENCE [LARGE SCALE GENOMIC DNA]</scope>
</reference>
<name>A0A427B7R4_ENSVE</name>
<sequence length="150" mass="17271">MLELLSSLMKSKQERSTIADYLQYIKIIIDDLALIGHTFSDEEVLIHTLNRLSDEFKELAVTLRARDSPISFEKLDDKQTNDEAYLKRDDRLPGSPIIAHFNHKSKRKCRKYSKIAQKGVAKFPPDSMGTNQSFLPLHPLYFNHHQGGPF</sequence>
<protein>
    <submittedName>
        <fullName evidence="1">Uncharacterized protein</fullName>
    </submittedName>
</protein>
<dbReference type="AlphaFoldDB" id="A0A427B7R4"/>
<organism evidence="1 2">
    <name type="scientific">Ensete ventricosum</name>
    <name type="common">Abyssinian banana</name>
    <name type="synonym">Musa ensete</name>
    <dbReference type="NCBI Taxonomy" id="4639"/>
    <lineage>
        <taxon>Eukaryota</taxon>
        <taxon>Viridiplantae</taxon>
        <taxon>Streptophyta</taxon>
        <taxon>Embryophyta</taxon>
        <taxon>Tracheophyta</taxon>
        <taxon>Spermatophyta</taxon>
        <taxon>Magnoliopsida</taxon>
        <taxon>Liliopsida</taxon>
        <taxon>Zingiberales</taxon>
        <taxon>Musaceae</taxon>
        <taxon>Ensete</taxon>
    </lineage>
</organism>
<dbReference type="PANTHER" id="PTHR47481">
    <property type="match status" value="1"/>
</dbReference>
<proteinExistence type="predicted"/>
<evidence type="ECO:0000313" key="2">
    <source>
        <dbReference type="Proteomes" id="UP000287651"/>
    </source>
</evidence>
<dbReference type="EMBL" id="AMZH03000295">
    <property type="protein sequence ID" value="RRT84476.1"/>
    <property type="molecule type" value="Genomic_DNA"/>
</dbReference>
<dbReference type="Proteomes" id="UP000287651">
    <property type="component" value="Unassembled WGS sequence"/>
</dbReference>
<evidence type="ECO:0000313" key="1">
    <source>
        <dbReference type="EMBL" id="RRT84476.1"/>
    </source>
</evidence>